<evidence type="ECO:0000256" key="3">
    <source>
        <dbReference type="ARBA" id="ARBA00023163"/>
    </source>
</evidence>
<dbReference type="Pfam" id="PF12833">
    <property type="entry name" value="HTH_18"/>
    <property type="match status" value="1"/>
</dbReference>
<keyword evidence="4" id="KW-0812">Transmembrane</keyword>
<dbReference type="PANTHER" id="PTHR43280:SF34">
    <property type="entry name" value="ARAC-FAMILY TRANSCRIPTIONAL REGULATOR"/>
    <property type="match status" value="1"/>
</dbReference>
<reference evidence="7" key="1">
    <citation type="journal article" date="2019" name="Int. J. Syst. Evol. Microbiol.">
        <title>The Global Catalogue of Microorganisms (GCM) 10K type strain sequencing project: providing services to taxonomists for standard genome sequencing and annotation.</title>
        <authorList>
            <consortium name="The Broad Institute Genomics Platform"/>
            <consortium name="The Broad Institute Genome Sequencing Center for Infectious Disease"/>
            <person name="Wu L."/>
            <person name="Ma J."/>
        </authorList>
    </citation>
    <scope>NUCLEOTIDE SEQUENCE [LARGE SCALE GENOMIC DNA]</scope>
    <source>
        <strain evidence="7">CCUG 61948</strain>
    </source>
</reference>
<evidence type="ECO:0000313" key="6">
    <source>
        <dbReference type="EMBL" id="MFD0796857.1"/>
    </source>
</evidence>
<dbReference type="InterPro" id="IPR011990">
    <property type="entry name" value="TPR-like_helical_dom_sf"/>
</dbReference>
<comment type="caution">
    <text evidence="6">The sequence shown here is derived from an EMBL/GenBank/DDBJ whole genome shotgun (WGS) entry which is preliminary data.</text>
</comment>
<proteinExistence type="predicted"/>
<dbReference type="InterPro" id="IPR018060">
    <property type="entry name" value="HTH_AraC"/>
</dbReference>
<gene>
    <name evidence="6" type="ORF">ACFQZJ_05260</name>
</gene>
<accession>A0ABW3B181</accession>
<evidence type="ECO:0000256" key="4">
    <source>
        <dbReference type="SAM" id="Phobius"/>
    </source>
</evidence>
<feature type="transmembrane region" description="Helical" evidence="4">
    <location>
        <begin position="410"/>
        <end position="429"/>
    </location>
</feature>
<sequence>MSYLKRYKFIRNSHLKYFRILKNIVFLCVLFLVQNLVQSQQEKNEQLSYPDSIRKYFPTDSAKTKILISDYISKSLQDNNPEDLFDSYHALASFYHKHKDTIRYIEYTDSLFSVAKNNNLKIELLKGYHLKNLYLRLIYGLDDPRIFDNIYNALQVSKEINSKIWECKFNRDIAEYYQLTREYDKALLFYKNNLSILKQITKSQDYHKFKIWGSSIETTNLEISKIYIELKEIDSARLYNNIAKSVLDTTEGNYHDVYRFRQKIQELEINLLENDVQLAKEHFDEAYKIVPDFYQKSDIDFTKDYYSGLISYQEGNFQEAIVFFEALDTVRIKSNERLGFFHNDLYKKLYKSFLRTNNLTKADYYFEKHLSSIRGQMDVNNSVNSNFKKTEIDQYNIEVETLKKQKAKQWYVLLASFMASTLIICLLIVRFRKQQAKSKEKLRLLLNQISKNETQLKPKVAPLNINDDEMKRIIEKINELEDKKYYLRMDLTASSLAKKLKTNTTYLSKIINIHYQKKFTTYINDLRIDYVIDRLKNDNLYRRYTIHSLANEVGFKSKESFNAAFKKRTGVLPSALIKELAKKSKQYQS</sequence>
<keyword evidence="7" id="KW-1185">Reference proteome</keyword>
<keyword evidence="1" id="KW-0805">Transcription regulation</keyword>
<protein>
    <submittedName>
        <fullName evidence="6">Helix-turn-helix domain-containing protein</fullName>
    </submittedName>
</protein>
<organism evidence="6 7">
    <name type="scientific">Maribacter chungangensis</name>
    <dbReference type="NCBI Taxonomy" id="1069117"/>
    <lineage>
        <taxon>Bacteria</taxon>
        <taxon>Pseudomonadati</taxon>
        <taxon>Bacteroidota</taxon>
        <taxon>Flavobacteriia</taxon>
        <taxon>Flavobacteriales</taxon>
        <taxon>Flavobacteriaceae</taxon>
        <taxon>Maribacter</taxon>
    </lineage>
</organism>
<dbReference type="EMBL" id="JBHTHY010000003">
    <property type="protein sequence ID" value="MFD0796857.1"/>
    <property type="molecule type" value="Genomic_DNA"/>
</dbReference>
<keyword evidence="3" id="KW-0804">Transcription</keyword>
<dbReference type="PROSITE" id="PS01124">
    <property type="entry name" value="HTH_ARAC_FAMILY_2"/>
    <property type="match status" value="1"/>
</dbReference>
<keyword evidence="2" id="KW-0238">DNA-binding</keyword>
<dbReference type="Gene3D" id="1.25.40.10">
    <property type="entry name" value="Tetratricopeptide repeat domain"/>
    <property type="match status" value="1"/>
</dbReference>
<dbReference type="Gene3D" id="1.10.10.60">
    <property type="entry name" value="Homeodomain-like"/>
    <property type="match status" value="2"/>
</dbReference>
<dbReference type="PANTHER" id="PTHR43280">
    <property type="entry name" value="ARAC-FAMILY TRANSCRIPTIONAL REGULATOR"/>
    <property type="match status" value="1"/>
</dbReference>
<dbReference type="SMART" id="SM00342">
    <property type="entry name" value="HTH_ARAC"/>
    <property type="match status" value="1"/>
</dbReference>
<keyword evidence="4" id="KW-1133">Transmembrane helix</keyword>
<evidence type="ECO:0000259" key="5">
    <source>
        <dbReference type="PROSITE" id="PS01124"/>
    </source>
</evidence>
<evidence type="ECO:0000313" key="7">
    <source>
        <dbReference type="Proteomes" id="UP001597012"/>
    </source>
</evidence>
<keyword evidence="4" id="KW-0472">Membrane</keyword>
<dbReference type="RefSeq" id="WP_379932806.1">
    <property type="nucleotide sequence ID" value="NZ_JBHTHY010000003.1"/>
</dbReference>
<name>A0ABW3B181_9FLAO</name>
<dbReference type="SUPFAM" id="SSF46689">
    <property type="entry name" value="Homeodomain-like"/>
    <property type="match status" value="1"/>
</dbReference>
<evidence type="ECO:0000256" key="1">
    <source>
        <dbReference type="ARBA" id="ARBA00023015"/>
    </source>
</evidence>
<dbReference type="Proteomes" id="UP001597012">
    <property type="component" value="Unassembled WGS sequence"/>
</dbReference>
<evidence type="ECO:0000256" key="2">
    <source>
        <dbReference type="ARBA" id="ARBA00023125"/>
    </source>
</evidence>
<dbReference type="InterPro" id="IPR009057">
    <property type="entry name" value="Homeodomain-like_sf"/>
</dbReference>
<feature type="domain" description="HTH araC/xylS-type" evidence="5">
    <location>
        <begin position="471"/>
        <end position="579"/>
    </location>
</feature>